<evidence type="ECO:0000313" key="3">
    <source>
        <dbReference type="Proteomes" id="UP000051054"/>
    </source>
</evidence>
<dbReference type="InterPro" id="IPR009057">
    <property type="entry name" value="Homeodomain-like_sf"/>
</dbReference>
<name>A0A0R1WJZ8_9LACO</name>
<dbReference type="Proteomes" id="UP000051054">
    <property type="component" value="Unassembled WGS sequence"/>
</dbReference>
<proteinExistence type="predicted"/>
<reference evidence="2 3" key="1">
    <citation type="journal article" date="2015" name="Genome Announc.">
        <title>Expanding the biotechnology potential of lactobacilli through comparative genomics of 213 strains and associated genera.</title>
        <authorList>
            <person name="Sun Z."/>
            <person name="Harris H.M."/>
            <person name="McCann A."/>
            <person name="Guo C."/>
            <person name="Argimon S."/>
            <person name="Zhang W."/>
            <person name="Yang X."/>
            <person name="Jeffery I.B."/>
            <person name="Cooney J.C."/>
            <person name="Kagawa T.F."/>
            <person name="Liu W."/>
            <person name="Song Y."/>
            <person name="Salvetti E."/>
            <person name="Wrobel A."/>
            <person name="Rasinkangas P."/>
            <person name="Parkhill J."/>
            <person name="Rea M.C."/>
            <person name="O'Sullivan O."/>
            <person name="Ritari J."/>
            <person name="Douillard F.P."/>
            <person name="Paul Ross R."/>
            <person name="Yang R."/>
            <person name="Briner A.E."/>
            <person name="Felis G.E."/>
            <person name="de Vos W.M."/>
            <person name="Barrangou R."/>
            <person name="Klaenhammer T.R."/>
            <person name="Caufield P.W."/>
            <person name="Cui Y."/>
            <person name="Zhang H."/>
            <person name="O'Toole P.W."/>
        </authorList>
    </citation>
    <scope>NUCLEOTIDE SEQUENCE [LARGE SCALE GENOMIC DNA]</scope>
    <source>
        <strain evidence="2 3">DSM 18933</strain>
    </source>
</reference>
<protein>
    <recommendedName>
        <fullName evidence="1">Transcriptional regulator TetR C-terminal Firmicutes type domain-containing protein</fullName>
    </recommendedName>
</protein>
<dbReference type="Pfam" id="PF14278">
    <property type="entry name" value="TetR_C_8"/>
    <property type="match status" value="1"/>
</dbReference>
<dbReference type="Gene3D" id="1.10.357.10">
    <property type="entry name" value="Tetracycline Repressor, domain 2"/>
    <property type="match status" value="1"/>
</dbReference>
<dbReference type="InterPro" id="IPR050624">
    <property type="entry name" value="HTH-type_Tx_Regulator"/>
</dbReference>
<accession>A0A0R1WJZ8</accession>
<evidence type="ECO:0000313" key="2">
    <source>
        <dbReference type="EMBL" id="KRM17749.1"/>
    </source>
</evidence>
<dbReference type="PATRIC" id="fig|1423755.3.peg.1198"/>
<keyword evidence="3" id="KW-1185">Reference proteome</keyword>
<comment type="caution">
    <text evidence="2">The sequence shown here is derived from an EMBL/GenBank/DDBJ whole genome shotgun (WGS) entry which is preliminary data.</text>
</comment>
<dbReference type="EMBL" id="AZGD01000102">
    <property type="protein sequence ID" value="KRM17749.1"/>
    <property type="molecule type" value="Genomic_DNA"/>
</dbReference>
<dbReference type="SUPFAM" id="SSF46689">
    <property type="entry name" value="Homeodomain-like"/>
    <property type="match status" value="1"/>
</dbReference>
<sequence length="170" mass="20254">MCEAFFELAQDEDLESISIQKVCMQADVKRGEFYDTYGNLDSLIEDCEDFLLAEMRQCYDVPETIGDSLRNVIAVIAHIRERKFYYKVLFKPGILENFKYKLEEIYTDNVLKRIDFNDKNPQTYYTKIFIMYGTLQVIVKWLENDCDIPDEEFADLILEMQRRGLRYVED</sequence>
<dbReference type="PANTHER" id="PTHR43479">
    <property type="entry name" value="ACREF/ENVCD OPERON REPRESSOR-RELATED"/>
    <property type="match status" value="1"/>
</dbReference>
<dbReference type="STRING" id="1423755.FC40_GL001139"/>
<dbReference type="AlphaFoldDB" id="A0A0R1WJZ8"/>
<dbReference type="eggNOG" id="COG1309">
    <property type="taxonomic scope" value="Bacteria"/>
</dbReference>
<feature type="domain" description="Transcriptional regulator TetR C-terminal Firmicutes type" evidence="1">
    <location>
        <begin position="73"/>
        <end position="160"/>
    </location>
</feature>
<organism evidence="2 3">
    <name type="scientific">Ligilactobacillus hayakitensis DSM 18933 = JCM 14209</name>
    <dbReference type="NCBI Taxonomy" id="1423755"/>
    <lineage>
        <taxon>Bacteria</taxon>
        <taxon>Bacillati</taxon>
        <taxon>Bacillota</taxon>
        <taxon>Bacilli</taxon>
        <taxon>Lactobacillales</taxon>
        <taxon>Lactobacillaceae</taxon>
        <taxon>Ligilactobacillus</taxon>
    </lineage>
</organism>
<gene>
    <name evidence="2" type="ORF">FC40_GL001139</name>
</gene>
<dbReference type="InterPro" id="IPR039532">
    <property type="entry name" value="TetR_C_Firmicutes"/>
</dbReference>
<evidence type="ECO:0000259" key="1">
    <source>
        <dbReference type="Pfam" id="PF14278"/>
    </source>
</evidence>
<dbReference type="PANTHER" id="PTHR43479:SF11">
    <property type="entry name" value="ACREF_ENVCD OPERON REPRESSOR-RELATED"/>
    <property type="match status" value="1"/>
</dbReference>